<dbReference type="GO" id="GO:0016787">
    <property type="term" value="F:hydrolase activity"/>
    <property type="evidence" value="ECO:0007669"/>
    <property type="project" value="UniProtKB-KW"/>
</dbReference>
<feature type="transmembrane region" description="Helical" evidence="1">
    <location>
        <begin position="154"/>
        <end position="176"/>
    </location>
</feature>
<keyword evidence="1" id="KW-0472">Membrane</keyword>
<evidence type="ECO:0000256" key="1">
    <source>
        <dbReference type="SAM" id="Phobius"/>
    </source>
</evidence>
<dbReference type="Pfam" id="PF04307">
    <property type="entry name" value="YdjM"/>
    <property type="match status" value="1"/>
</dbReference>
<feature type="transmembrane region" description="Helical" evidence="1">
    <location>
        <begin position="63"/>
        <end position="83"/>
    </location>
</feature>
<sequence length="261" mass="28238">MDDQVFMASFSTHLGGAATVSAMASSLLVIANWVSFPEALVLFLLGMFGGILPDIDSDSSRPVVWVFNCLGSLAAGLTLWLLLPHVSSSWTSLAGVWAGMALSYSLAGPVAMQVFFRYTVHRGVIHSLLAAVFCGLLAVVVIDQLFERSADFCWFGGGFVTGGFIVHLLLDELYAVDFNGMRLKKSFGTAIKPVSLDNWQGTMILVIACSVLYQGTPAPLRLALPVQYLMGNLLSQLPLVGRLPQRLQSQTETGVLYFPRD</sequence>
<name>A0ABW8NJE3_9GAMM</name>
<feature type="transmembrane region" description="Helical" evidence="1">
    <location>
        <begin position="123"/>
        <end position="142"/>
    </location>
</feature>
<evidence type="ECO:0000313" key="3">
    <source>
        <dbReference type="Proteomes" id="UP001620597"/>
    </source>
</evidence>
<feature type="transmembrane region" description="Helical" evidence="1">
    <location>
        <begin position="95"/>
        <end position="116"/>
    </location>
</feature>
<dbReference type="EMBL" id="JBBKTX010000013">
    <property type="protein sequence ID" value="MFK4753094.1"/>
    <property type="molecule type" value="Genomic_DNA"/>
</dbReference>
<accession>A0ABW8NJE3</accession>
<keyword evidence="1" id="KW-0812">Transmembrane</keyword>
<keyword evidence="2" id="KW-0378">Hydrolase</keyword>
<dbReference type="InterPro" id="IPR007404">
    <property type="entry name" value="YdjM-like"/>
</dbReference>
<organism evidence="2 3">
    <name type="scientific">Oceanobacter antarcticus</name>
    <dbReference type="NCBI Taxonomy" id="3133425"/>
    <lineage>
        <taxon>Bacteria</taxon>
        <taxon>Pseudomonadati</taxon>
        <taxon>Pseudomonadota</taxon>
        <taxon>Gammaproteobacteria</taxon>
        <taxon>Oceanospirillales</taxon>
        <taxon>Oceanospirillaceae</taxon>
        <taxon>Oceanobacter</taxon>
    </lineage>
</organism>
<evidence type="ECO:0000313" key="2">
    <source>
        <dbReference type="EMBL" id="MFK4753094.1"/>
    </source>
</evidence>
<dbReference type="RefSeq" id="WP_416206175.1">
    <property type="nucleotide sequence ID" value="NZ_JBBKTX010000013.1"/>
</dbReference>
<feature type="transmembrane region" description="Helical" evidence="1">
    <location>
        <begin position="30"/>
        <end position="51"/>
    </location>
</feature>
<keyword evidence="3" id="KW-1185">Reference proteome</keyword>
<protein>
    <submittedName>
        <fullName evidence="2">Metal-dependent hydrolase</fullName>
    </submittedName>
</protein>
<keyword evidence="1" id="KW-1133">Transmembrane helix</keyword>
<comment type="caution">
    <text evidence="2">The sequence shown here is derived from an EMBL/GenBank/DDBJ whole genome shotgun (WGS) entry which is preliminary data.</text>
</comment>
<gene>
    <name evidence="2" type="ORF">WG929_11790</name>
</gene>
<reference evidence="2 3" key="1">
    <citation type="submission" date="2024-03" db="EMBL/GenBank/DDBJ databases">
        <title>High-quality draft genome sequence of Oceanobacter sp. wDCs-4.</title>
        <authorList>
            <person name="Dong C."/>
        </authorList>
    </citation>
    <scope>NUCLEOTIDE SEQUENCE [LARGE SCALE GENOMIC DNA]</scope>
    <source>
        <strain evidence="3">wDCs-4</strain>
    </source>
</reference>
<dbReference type="Proteomes" id="UP001620597">
    <property type="component" value="Unassembled WGS sequence"/>
</dbReference>
<proteinExistence type="predicted"/>